<keyword evidence="2 4" id="KW-0442">Lipid degradation</keyword>
<dbReference type="PROSITE" id="PS51635">
    <property type="entry name" value="PNPLA"/>
    <property type="match status" value="1"/>
</dbReference>
<comment type="caution">
    <text evidence="6">The sequence shown here is derived from an EMBL/GenBank/DDBJ whole genome shotgun (WGS) entry which is preliminary data.</text>
</comment>
<feature type="active site" description="Proton acceptor" evidence="4">
    <location>
        <position position="170"/>
    </location>
</feature>
<proteinExistence type="predicted"/>
<dbReference type="InterPro" id="IPR002641">
    <property type="entry name" value="PNPLA_dom"/>
</dbReference>
<protein>
    <submittedName>
        <fullName evidence="6">Patatin-like phospholipase family protein</fullName>
    </submittedName>
</protein>
<feature type="short sequence motif" description="DGA/G" evidence="4">
    <location>
        <begin position="170"/>
        <end position="172"/>
    </location>
</feature>
<evidence type="ECO:0000256" key="4">
    <source>
        <dbReference type="PROSITE-ProRule" id="PRU01161"/>
    </source>
</evidence>
<dbReference type="InterPro" id="IPR016035">
    <property type="entry name" value="Acyl_Trfase/lysoPLipase"/>
</dbReference>
<dbReference type="Pfam" id="PF01734">
    <property type="entry name" value="Patatin"/>
    <property type="match status" value="1"/>
</dbReference>
<dbReference type="RefSeq" id="WP_380076782.1">
    <property type="nucleotide sequence ID" value="NZ_JBHSGO010000003.1"/>
</dbReference>
<feature type="domain" description="PNPLA" evidence="5">
    <location>
        <begin position="25"/>
        <end position="183"/>
    </location>
</feature>
<evidence type="ECO:0000256" key="1">
    <source>
        <dbReference type="ARBA" id="ARBA00022801"/>
    </source>
</evidence>
<dbReference type="InterPro" id="IPR050301">
    <property type="entry name" value="NTE"/>
</dbReference>
<organism evidence="6 7">
    <name type="scientific">Falsiporphyromonas endometrii</name>
    <dbReference type="NCBI Taxonomy" id="1387297"/>
    <lineage>
        <taxon>Bacteria</taxon>
        <taxon>Pseudomonadati</taxon>
        <taxon>Bacteroidota</taxon>
        <taxon>Bacteroidia</taxon>
        <taxon>Bacteroidales</taxon>
        <taxon>Porphyromonadaceae</taxon>
        <taxon>Falsiporphyromonas</taxon>
    </lineage>
</organism>
<evidence type="ECO:0000313" key="6">
    <source>
        <dbReference type="EMBL" id="MFC4665026.1"/>
    </source>
</evidence>
<keyword evidence="1 4" id="KW-0378">Hydrolase</keyword>
<reference evidence="7" key="1">
    <citation type="journal article" date="2019" name="Int. J. Syst. Evol. Microbiol.">
        <title>The Global Catalogue of Microorganisms (GCM) 10K type strain sequencing project: providing services to taxonomists for standard genome sequencing and annotation.</title>
        <authorList>
            <consortium name="The Broad Institute Genomics Platform"/>
            <consortium name="The Broad Institute Genome Sequencing Center for Infectious Disease"/>
            <person name="Wu L."/>
            <person name="Ma J."/>
        </authorList>
    </citation>
    <scope>NUCLEOTIDE SEQUENCE [LARGE SCALE GENOMIC DNA]</scope>
    <source>
        <strain evidence="7">CGMCC 4.7357</strain>
    </source>
</reference>
<dbReference type="EMBL" id="JBHSGO010000003">
    <property type="protein sequence ID" value="MFC4665026.1"/>
    <property type="molecule type" value="Genomic_DNA"/>
</dbReference>
<feature type="short sequence motif" description="GXSXG" evidence="4">
    <location>
        <begin position="56"/>
        <end position="60"/>
    </location>
</feature>
<evidence type="ECO:0000256" key="3">
    <source>
        <dbReference type="ARBA" id="ARBA00023098"/>
    </source>
</evidence>
<dbReference type="Proteomes" id="UP001596020">
    <property type="component" value="Unassembled WGS sequence"/>
</dbReference>
<dbReference type="SUPFAM" id="SSF52151">
    <property type="entry name" value="FabD/lysophospholipase-like"/>
    <property type="match status" value="1"/>
</dbReference>
<dbReference type="CDD" id="cd07205">
    <property type="entry name" value="Pat_PNPLA6_PNPLA7_NTE1_like"/>
    <property type="match status" value="1"/>
</dbReference>
<feature type="active site" description="Nucleophile" evidence="4">
    <location>
        <position position="58"/>
    </location>
</feature>
<dbReference type="PANTHER" id="PTHR14226">
    <property type="entry name" value="NEUROPATHY TARGET ESTERASE/SWISS CHEESE D.MELANOGASTER"/>
    <property type="match status" value="1"/>
</dbReference>
<evidence type="ECO:0000256" key="2">
    <source>
        <dbReference type="ARBA" id="ARBA00022963"/>
    </source>
</evidence>
<accession>A0ABV9K5R9</accession>
<dbReference type="PANTHER" id="PTHR14226:SF78">
    <property type="entry name" value="SLR0060 PROTEIN"/>
    <property type="match status" value="1"/>
</dbReference>
<dbReference type="Gene3D" id="3.40.1090.10">
    <property type="entry name" value="Cytosolic phospholipase A2 catalytic domain"/>
    <property type="match status" value="1"/>
</dbReference>
<gene>
    <name evidence="6" type="ORF">ACFO3G_00040</name>
</gene>
<name>A0ABV9K5R9_9PORP</name>
<keyword evidence="7" id="KW-1185">Reference proteome</keyword>
<sequence>MNNSQLNKEHPKLQNDPDVFFDIGVALSGGSAKGFAHLGVLEYLEEHDMRPDVMSGTSMGSMMAALYCDGYSPKEIVEIFRGVNFTKMTEWLIPKGGIFGTKGFRQFLASVLRHKRIEELKIPLTIVATDLDHGCSKYFQEGDLVDVITASCSIPVLFKPVEIEGTYYVDGGLFKNLPASVIRNRCKALIGVHVDPKESKEYKKNIFSIAERSFNYIFRANSIPDRKLCDVLIESALLSNVSRFDIDKAPRIAALGYNMARKSLSGIDRTKLLSMGRAEKHIFSAPE</sequence>
<keyword evidence="3 4" id="KW-0443">Lipid metabolism</keyword>
<evidence type="ECO:0000313" key="7">
    <source>
        <dbReference type="Proteomes" id="UP001596020"/>
    </source>
</evidence>
<evidence type="ECO:0000259" key="5">
    <source>
        <dbReference type="PROSITE" id="PS51635"/>
    </source>
</evidence>
<comment type="caution">
    <text evidence="4">Lacks conserved residue(s) required for the propagation of feature annotation.</text>
</comment>